<accession>A0A5C0XW61</accession>
<dbReference type="GO" id="GO:1904680">
    <property type="term" value="F:peptide transmembrane transporter activity"/>
    <property type="evidence" value="ECO:0007669"/>
    <property type="project" value="TreeGrafter"/>
</dbReference>
<evidence type="ECO:0000256" key="3">
    <source>
        <dbReference type="ARBA" id="ARBA00022729"/>
    </source>
</evidence>
<sequence length="705" mass="79410">MKKGLLAILLVGVMVLGTFGSGCIGGGTQTQTQTPTETGSPTQTTTPSGVTQAILELGKVTVVDTGTAIVVVGPKGEKPSVSIPSGKKVITVTYVVDEQNTPSVKELMEQGQGFGAINPAFFRDTNVDALVIAARRETNPEVRTEIFKALYILGNYYVPEVILGQNRQLRVYWDWVKGRYYHPTLPERYDLLWEDPNAPVVDTGIGSYKNDPETYVIATIGWPESFDPAWTYETFGWEIWHEIGDTLVTYWKEETEQVTPDLAVAWAHNKEGTEWYFVIRGGVKAYDPWNDKTYPIDATDVVFTFWRVARLGHSVSWMVTEFMNVSASQALTEEEFNNYVKNNPLIAEYNGKTAEIKSLQDLLNFFGYNGETAGVFKLVLPHPYAAVLNIVADPFLSVVPMEYLLGDKYEEALKASNYGKNPDAWEAYVQEGVDDPTHQLMHKYPVGTGPFYVKEYQENSYIVLEYNPYYWNATSNPGHKRVIYIINNDAVARVQLLTTGTADVAAIPTDKIEDVQGVTKDGYKVVVQTDILLPVLTFIVFNTQKEPFNDVKVRQALAYAIPYDQIAKVVYNNLLERNWGPIPKPWPGYTEYGIIKYEYNIAKAKQMLQEAGVDPSKYSITLIYNAGNTQREKVMTLIQNVWSQLGFRVTVESYEWPVYLSKTEHGDYDVYIVGWVPDYLDSDNWVGPFLYGATEFSEINIEVSG</sequence>
<dbReference type="InterPro" id="IPR000914">
    <property type="entry name" value="SBP_5_dom"/>
</dbReference>
<organism evidence="6 7">
    <name type="scientific">Pyrococcus furiosus (strain ATCC 43587 / DSM 3638 / JCM 8422 / Vc1)</name>
    <dbReference type="NCBI Taxonomy" id="186497"/>
    <lineage>
        <taxon>Archaea</taxon>
        <taxon>Methanobacteriati</taxon>
        <taxon>Methanobacteriota</taxon>
        <taxon>Thermococci</taxon>
        <taxon>Thermococcales</taxon>
        <taxon>Thermococcaceae</taxon>
        <taxon>Pyrococcus</taxon>
    </lineage>
</organism>
<evidence type="ECO:0000256" key="4">
    <source>
        <dbReference type="SAM" id="MobiDB-lite"/>
    </source>
</evidence>
<comment type="similarity">
    <text evidence="1">Belongs to the bacterial solute-binding protein 5 family.</text>
</comment>
<protein>
    <submittedName>
        <fullName evidence="6">DNA-binding protein</fullName>
    </submittedName>
</protein>
<keyword evidence="3" id="KW-0732">Signal</keyword>
<dbReference type="GeneID" id="41713217"/>
<dbReference type="RefSeq" id="WP_011012555.1">
    <property type="nucleotide sequence ID" value="NC_003413.1"/>
</dbReference>
<feature type="compositionally biased region" description="Low complexity" evidence="4">
    <location>
        <begin position="29"/>
        <end position="47"/>
    </location>
</feature>
<evidence type="ECO:0000313" key="6">
    <source>
        <dbReference type="EMBL" id="QEK79040.1"/>
    </source>
</evidence>
<dbReference type="PANTHER" id="PTHR30290:SF9">
    <property type="entry name" value="OLIGOPEPTIDE-BINDING PROTEIN APPA"/>
    <property type="match status" value="1"/>
</dbReference>
<dbReference type="InterPro" id="IPR039424">
    <property type="entry name" value="SBP_5"/>
</dbReference>
<reference evidence="6 7" key="1">
    <citation type="submission" date="2017-08" db="EMBL/GenBank/DDBJ databases">
        <title>Resequencing and Reannotation of the genome of Pyrococcus furiosus type strain DSM3638.</title>
        <authorList>
            <person name="Reichelt R.M."/>
            <person name="Bunk B."/>
        </authorList>
    </citation>
    <scope>NUCLEOTIDE SEQUENCE [LARGE SCALE GENOMIC DNA]</scope>
    <source>
        <strain evidence="6 7">DSM 3638</strain>
    </source>
</reference>
<dbReference type="Proteomes" id="UP000324354">
    <property type="component" value="Chromosome"/>
</dbReference>
<name>A0A5C0XW61_PYRFU</name>
<feature type="domain" description="Solute-binding protein family 5" evidence="5">
    <location>
        <begin position="257"/>
        <end position="693"/>
    </location>
</feature>
<feature type="region of interest" description="Disordered" evidence="4">
    <location>
        <begin position="27"/>
        <end position="47"/>
    </location>
</feature>
<keyword evidence="2" id="KW-0813">Transport</keyword>
<dbReference type="OrthoDB" id="194307at2157"/>
<gene>
    <name evidence="6" type="ORF">PFDSM3638_07050</name>
</gene>
<dbReference type="GO" id="GO:0003677">
    <property type="term" value="F:DNA binding"/>
    <property type="evidence" value="ECO:0007669"/>
    <property type="project" value="UniProtKB-KW"/>
</dbReference>
<dbReference type="GeneID" id="13300711"/>
<dbReference type="EMBL" id="CP023154">
    <property type="protein sequence ID" value="QEK79040.1"/>
    <property type="molecule type" value="Genomic_DNA"/>
</dbReference>
<dbReference type="PROSITE" id="PS51257">
    <property type="entry name" value="PROKAR_LIPOPROTEIN"/>
    <property type="match status" value="1"/>
</dbReference>
<evidence type="ECO:0000256" key="1">
    <source>
        <dbReference type="ARBA" id="ARBA00005695"/>
    </source>
</evidence>
<dbReference type="AlphaFoldDB" id="A0A5C0XW61"/>
<evidence type="ECO:0000256" key="2">
    <source>
        <dbReference type="ARBA" id="ARBA00022448"/>
    </source>
</evidence>
<dbReference type="CDD" id="cd00995">
    <property type="entry name" value="PBP2_NikA_DppA_OppA_like"/>
    <property type="match status" value="1"/>
</dbReference>
<dbReference type="Gene3D" id="3.10.105.10">
    <property type="entry name" value="Dipeptide-binding Protein, Domain 3"/>
    <property type="match status" value="2"/>
</dbReference>
<keyword evidence="6" id="KW-0238">DNA-binding</keyword>
<dbReference type="SMR" id="A0A5C0XW61"/>
<dbReference type="PANTHER" id="PTHR30290">
    <property type="entry name" value="PERIPLASMIC BINDING COMPONENT OF ABC TRANSPORTER"/>
    <property type="match status" value="1"/>
</dbReference>
<dbReference type="Pfam" id="PF00496">
    <property type="entry name" value="SBP_bac_5"/>
    <property type="match status" value="1"/>
</dbReference>
<proteinExistence type="inferred from homology"/>
<evidence type="ECO:0000313" key="7">
    <source>
        <dbReference type="Proteomes" id="UP000324354"/>
    </source>
</evidence>
<dbReference type="Gene3D" id="3.40.190.10">
    <property type="entry name" value="Periplasmic binding protein-like II"/>
    <property type="match status" value="2"/>
</dbReference>
<dbReference type="GO" id="GO:0015833">
    <property type="term" value="P:peptide transport"/>
    <property type="evidence" value="ECO:0007669"/>
    <property type="project" value="TreeGrafter"/>
</dbReference>
<evidence type="ECO:0000259" key="5">
    <source>
        <dbReference type="Pfam" id="PF00496"/>
    </source>
</evidence>
<dbReference type="SUPFAM" id="SSF53850">
    <property type="entry name" value="Periplasmic binding protein-like II"/>
    <property type="match status" value="2"/>
</dbReference>